<keyword evidence="3" id="KW-0472">Membrane</keyword>
<comment type="caution">
    <text evidence="5">The sequence shown here is derived from an EMBL/GenBank/DDBJ whole genome shotgun (WGS) entry which is preliminary data.</text>
</comment>
<dbReference type="GO" id="GO:0008194">
    <property type="term" value="F:UDP-glycosyltransferase activity"/>
    <property type="evidence" value="ECO:0007669"/>
    <property type="project" value="InterPro"/>
</dbReference>
<evidence type="ECO:0000256" key="4">
    <source>
        <dbReference type="SAM" id="SignalP"/>
    </source>
</evidence>
<evidence type="ECO:0000256" key="1">
    <source>
        <dbReference type="ARBA" id="ARBA00022676"/>
    </source>
</evidence>
<dbReference type="SUPFAM" id="SSF53756">
    <property type="entry name" value="UDP-Glycosyltransferase/glycogen phosphorylase"/>
    <property type="match status" value="1"/>
</dbReference>
<feature type="signal peptide" evidence="4">
    <location>
        <begin position="1"/>
        <end position="23"/>
    </location>
</feature>
<dbReference type="Proteomes" id="UP001209540">
    <property type="component" value="Unassembled WGS sequence"/>
</dbReference>
<keyword evidence="3" id="KW-1133">Transmembrane helix</keyword>
<keyword evidence="4" id="KW-0732">Signal</keyword>
<evidence type="ECO:0000313" key="5">
    <source>
        <dbReference type="EMBL" id="KAI9268202.1"/>
    </source>
</evidence>
<organism evidence="5 6">
    <name type="scientific">Phascolomyces articulosus</name>
    <dbReference type="NCBI Taxonomy" id="60185"/>
    <lineage>
        <taxon>Eukaryota</taxon>
        <taxon>Fungi</taxon>
        <taxon>Fungi incertae sedis</taxon>
        <taxon>Mucoromycota</taxon>
        <taxon>Mucoromycotina</taxon>
        <taxon>Mucoromycetes</taxon>
        <taxon>Mucorales</taxon>
        <taxon>Lichtheimiaceae</taxon>
        <taxon>Phascolomyces</taxon>
    </lineage>
</organism>
<dbReference type="InterPro" id="IPR002213">
    <property type="entry name" value="UDP_glucos_trans"/>
</dbReference>
<dbReference type="Gene3D" id="3.40.50.2000">
    <property type="entry name" value="Glycogen Phosphorylase B"/>
    <property type="match status" value="2"/>
</dbReference>
<dbReference type="Pfam" id="PF00201">
    <property type="entry name" value="UDPGT"/>
    <property type="match status" value="1"/>
</dbReference>
<evidence type="ECO:0008006" key="7">
    <source>
        <dbReference type="Google" id="ProtNLM"/>
    </source>
</evidence>
<proteinExistence type="predicted"/>
<dbReference type="EMBL" id="JAIXMP010000009">
    <property type="protein sequence ID" value="KAI9268202.1"/>
    <property type="molecule type" value="Genomic_DNA"/>
</dbReference>
<reference evidence="5" key="2">
    <citation type="submission" date="2023-02" db="EMBL/GenBank/DDBJ databases">
        <authorList>
            <consortium name="DOE Joint Genome Institute"/>
            <person name="Mondo S.J."/>
            <person name="Chang Y."/>
            <person name="Wang Y."/>
            <person name="Ahrendt S."/>
            <person name="Andreopoulos W."/>
            <person name="Barry K."/>
            <person name="Beard J."/>
            <person name="Benny G.L."/>
            <person name="Blankenship S."/>
            <person name="Bonito G."/>
            <person name="Cuomo C."/>
            <person name="Desiro A."/>
            <person name="Gervers K.A."/>
            <person name="Hundley H."/>
            <person name="Kuo A."/>
            <person name="LaButti K."/>
            <person name="Lang B.F."/>
            <person name="Lipzen A."/>
            <person name="O'Donnell K."/>
            <person name="Pangilinan J."/>
            <person name="Reynolds N."/>
            <person name="Sandor L."/>
            <person name="Smith M.W."/>
            <person name="Tsang A."/>
            <person name="Grigoriev I.V."/>
            <person name="Stajich J.E."/>
            <person name="Spatafora J.W."/>
        </authorList>
    </citation>
    <scope>NUCLEOTIDE SEQUENCE</scope>
    <source>
        <strain evidence="5">RSA 2281</strain>
    </source>
</reference>
<keyword evidence="3" id="KW-0812">Transmembrane</keyword>
<dbReference type="PANTHER" id="PTHR48043">
    <property type="entry name" value="EG:EG0003.4 PROTEIN-RELATED"/>
    <property type="match status" value="1"/>
</dbReference>
<dbReference type="PANTHER" id="PTHR48043:SF145">
    <property type="entry name" value="FI06409P-RELATED"/>
    <property type="match status" value="1"/>
</dbReference>
<dbReference type="InterPro" id="IPR050271">
    <property type="entry name" value="UDP-glycosyltransferase"/>
</dbReference>
<protein>
    <recommendedName>
        <fullName evidence="7">UDP-glycosyltransferases domain-containing protein</fullName>
    </recommendedName>
</protein>
<dbReference type="CDD" id="cd03784">
    <property type="entry name" value="GT1_Gtf-like"/>
    <property type="match status" value="1"/>
</dbReference>
<feature type="chain" id="PRO_5042231242" description="UDP-glycosyltransferases domain-containing protein" evidence="4">
    <location>
        <begin position="24"/>
        <end position="555"/>
    </location>
</feature>
<keyword evidence="1" id="KW-0328">Glycosyltransferase</keyword>
<evidence type="ECO:0000256" key="3">
    <source>
        <dbReference type="SAM" id="Phobius"/>
    </source>
</evidence>
<reference evidence="5" key="1">
    <citation type="journal article" date="2022" name="IScience">
        <title>Evolution of zygomycete secretomes and the origins of terrestrial fungal ecologies.</title>
        <authorList>
            <person name="Chang Y."/>
            <person name="Wang Y."/>
            <person name="Mondo S."/>
            <person name="Ahrendt S."/>
            <person name="Andreopoulos W."/>
            <person name="Barry K."/>
            <person name="Beard J."/>
            <person name="Benny G.L."/>
            <person name="Blankenship S."/>
            <person name="Bonito G."/>
            <person name="Cuomo C."/>
            <person name="Desiro A."/>
            <person name="Gervers K.A."/>
            <person name="Hundley H."/>
            <person name="Kuo A."/>
            <person name="LaButti K."/>
            <person name="Lang B.F."/>
            <person name="Lipzen A."/>
            <person name="O'Donnell K."/>
            <person name="Pangilinan J."/>
            <person name="Reynolds N."/>
            <person name="Sandor L."/>
            <person name="Smith M.E."/>
            <person name="Tsang A."/>
            <person name="Grigoriev I.V."/>
            <person name="Stajich J.E."/>
            <person name="Spatafora J.W."/>
        </authorList>
    </citation>
    <scope>NUCLEOTIDE SEQUENCE</scope>
    <source>
        <strain evidence="5">RSA 2281</strain>
    </source>
</reference>
<name>A0AAD5K3X8_9FUNG</name>
<accession>A0AAD5K3X8</accession>
<dbReference type="AlphaFoldDB" id="A0AAD5K3X8"/>
<keyword evidence="2" id="KW-0808">Transferase</keyword>
<evidence type="ECO:0000313" key="6">
    <source>
        <dbReference type="Proteomes" id="UP001209540"/>
    </source>
</evidence>
<gene>
    <name evidence="5" type="ORF">BDA99DRAFT_505187</name>
</gene>
<keyword evidence="6" id="KW-1185">Reference proteome</keyword>
<evidence type="ECO:0000256" key="2">
    <source>
        <dbReference type="ARBA" id="ARBA00022679"/>
    </source>
</evidence>
<sequence>MLLSSLTLWVIGALCTLIPTSRAATSTGTTNSAGLYEELGGPSFRTPKNILFGVTLGGSSHASWVVRILNELADRGHNVSYAGTDIYLKFAKPFPRINIVDLGESVESRMDITNMQNPRTWQDRRNEIQVDIENYDRIFERVQEAIKTHDIDVLLADSFSTACFDAAREAEIPSIVMMLINLAPDALTPYVNKEIDIGGEATVEHMPLSFRIYKKFLYPFDTYLNLNSLRQKYNAQRERAMGGRPVLENPHVNSLKIVNSFYGIEEARPMGPLVEMIGPIFNGHYPPMTPQVEQYLESHHRVLYIAFGQFAAFEPILTKRVLVEALEILEEGLIDGFLWGVGSSTARLPETVTTRSGNVYNVDELWGDHPDARLIPWAPQFPILRHPSVITFLSHGGGMSVFESLYGGVRTVIRPFFGDQPAHALHYEREKLGGYLDLNRDRPFDILREVIVDKDGIFQKNTDRYQAMVQLHSQQAVARGADLVEEVLFASKDGILPHRVDIVRKVSFLKANDYDLYLYLAGILIGFGLTVRFLYRQHSKNHTLSRSQQKKLKKL</sequence>
<feature type="transmembrane region" description="Helical" evidence="3">
    <location>
        <begin position="516"/>
        <end position="535"/>
    </location>
</feature>